<feature type="signal peptide" evidence="1">
    <location>
        <begin position="1"/>
        <end position="26"/>
    </location>
</feature>
<dbReference type="InterPro" id="IPR021903">
    <property type="entry name" value="DUF3515"/>
</dbReference>
<feature type="chain" id="PRO_5023917700" evidence="1">
    <location>
        <begin position="27"/>
        <end position="167"/>
    </location>
</feature>
<name>A0A5J5IWP4_9MICO</name>
<keyword evidence="3" id="KW-1185">Reference proteome</keyword>
<evidence type="ECO:0000256" key="1">
    <source>
        <dbReference type="SAM" id="SignalP"/>
    </source>
</evidence>
<dbReference type="PROSITE" id="PS51257">
    <property type="entry name" value="PROKAR_LIPOPROTEIN"/>
    <property type="match status" value="1"/>
</dbReference>
<reference evidence="3" key="1">
    <citation type="submission" date="2019-09" db="EMBL/GenBank/DDBJ databases">
        <title>Mumia zhuanghuii sp. nov. isolated from the intestinal contents of plateau pika (Ochotona curzoniae) in the Qinghai-Tibet plateau of China.</title>
        <authorList>
            <person name="Tian Z."/>
        </authorList>
    </citation>
    <scope>NUCLEOTIDE SEQUENCE [LARGE SCALE GENOMIC DNA]</scope>
    <source>
        <strain evidence="3">JCM 30598</strain>
    </source>
</reference>
<dbReference type="EMBL" id="VYSA01000008">
    <property type="protein sequence ID" value="KAA9104552.1"/>
    <property type="molecule type" value="Genomic_DNA"/>
</dbReference>
<evidence type="ECO:0000313" key="3">
    <source>
        <dbReference type="Proteomes" id="UP000325827"/>
    </source>
</evidence>
<sequence>MRAHYGAARRALIAAVAVLSLSGSLAGCSNTVALTPAKNANSPDCARVTVSLPDSIENEDRRWTDAQGTGAWGNPLSIILSCGVEAPGPAALPCFYLGGTDWLALPHEDDLQRMITFGRDPAVEVAIARTGDLDFASVLERLGGVIDTALPGASAACTDRAEVLESP</sequence>
<keyword evidence="1" id="KW-0732">Signal</keyword>
<dbReference type="Pfam" id="PF12028">
    <property type="entry name" value="DUF3515"/>
    <property type="match status" value="1"/>
</dbReference>
<proteinExistence type="predicted"/>
<evidence type="ECO:0000313" key="2">
    <source>
        <dbReference type="EMBL" id="KAA9104552.1"/>
    </source>
</evidence>
<gene>
    <name evidence="2" type="ORF">F6B43_19415</name>
</gene>
<comment type="caution">
    <text evidence="2">The sequence shown here is derived from an EMBL/GenBank/DDBJ whole genome shotgun (WGS) entry which is preliminary data.</text>
</comment>
<dbReference type="AlphaFoldDB" id="A0A5J5IWP4"/>
<protein>
    <submittedName>
        <fullName evidence="2">DUF3515 family protein</fullName>
    </submittedName>
</protein>
<organism evidence="2 3">
    <name type="scientific">Microbacterium rhizomatis</name>
    <dbReference type="NCBI Taxonomy" id="1631477"/>
    <lineage>
        <taxon>Bacteria</taxon>
        <taxon>Bacillati</taxon>
        <taxon>Actinomycetota</taxon>
        <taxon>Actinomycetes</taxon>
        <taxon>Micrococcales</taxon>
        <taxon>Microbacteriaceae</taxon>
        <taxon>Microbacterium</taxon>
    </lineage>
</organism>
<dbReference type="OrthoDB" id="4331648at2"/>
<dbReference type="Proteomes" id="UP000325827">
    <property type="component" value="Unassembled WGS sequence"/>
</dbReference>
<accession>A0A5J5IWP4</accession>